<dbReference type="InterPro" id="IPR031484">
    <property type="entry name" value="CBP_BcsO"/>
</dbReference>
<dbReference type="Pfam" id="PF17037">
    <property type="entry name" value="CBP_BcsO"/>
    <property type="match status" value="1"/>
</dbReference>
<accession>A0A855EVW6</accession>
<dbReference type="Proteomes" id="UP000222768">
    <property type="component" value="Unassembled WGS sequence"/>
</dbReference>
<name>A0A855EVW6_9ENTR</name>
<reference evidence="2" key="1">
    <citation type="submission" date="2017-09" db="EMBL/GenBank/DDBJ databases">
        <title>FDA dAtabase for Regulatory Grade micrObial Sequences (FDA-ARGOS): Supporting development and validation of Infectious Disease Dx tests.</title>
        <authorList>
            <person name="Minogue T."/>
            <person name="Wolcott M."/>
            <person name="Wasieloski L."/>
            <person name="Aguilar W."/>
            <person name="Moore D."/>
            <person name="Tallon L."/>
            <person name="Sadzewicz L."/>
            <person name="Ott S."/>
            <person name="Zhao X."/>
            <person name="Nagaraj S."/>
            <person name="Vavikolanu K."/>
            <person name="Aluvathingal J."/>
            <person name="Nadendla S."/>
            <person name="Sichtig H."/>
        </authorList>
    </citation>
    <scope>NUCLEOTIDE SEQUENCE [LARGE SCALE GENOMIC DNA]</scope>
    <source>
        <strain evidence="2">FDAARGOS_404</strain>
    </source>
</reference>
<organism evidence="1 2">
    <name type="scientific">Leclercia adecarboxylata</name>
    <dbReference type="NCBI Taxonomy" id="83655"/>
    <lineage>
        <taxon>Bacteria</taxon>
        <taxon>Pseudomonadati</taxon>
        <taxon>Pseudomonadota</taxon>
        <taxon>Gammaproteobacteria</taxon>
        <taxon>Enterobacterales</taxon>
        <taxon>Enterobacteriaceae</taxon>
        <taxon>Leclercia</taxon>
    </lineage>
</organism>
<gene>
    <name evidence="1" type="ORF">CRX53_19540</name>
</gene>
<proteinExistence type="predicted"/>
<protein>
    <submittedName>
        <fullName evidence="1">Cellulose biosynthesis protein BcsO</fullName>
    </submittedName>
</protein>
<dbReference type="AlphaFoldDB" id="A0A855EVW6"/>
<evidence type="ECO:0000313" key="1">
    <source>
        <dbReference type="EMBL" id="PHH05974.1"/>
    </source>
</evidence>
<sequence length="231" mass="23787">MKNYDDLQRFKDKTRTGDINFKDLSAQNKQASNSGWAIINQLAGVDSDAALAKAGSVAVPVPQAVKPGELDAAFASLTKTPAAEPVGSAPSILQSLSHDKAENAAQTQRHPAAPSLFEQLHPEATPHASVKETPVAAAPSAFHPAPALAPAPAPAQAVAPLHASAPAPAQAVAPLHASAPAQAPAEAVIPPKPAEPVRFDQLFATKTSGRASHPVKDLPLQPLLEKIASCR</sequence>
<dbReference type="RefSeq" id="WP_032614265.1">
    <property type="nucleotide sequence ID" value="NZ_CP043397.1"/>
</dbReference>
<evidence type="ECO:0000313" key="2">
    <source>
        <dbReference type="Proteomes" id="UP000222768"/>
    </source>
</evidence>
<dbReference type="EMBL" id="PDLK01000002">
    <property type="protein sequence ID" value="PHH05974.1"/>
    <property type="molecule type" value="Genomic_DNA"/>
</dbReference>
<comment type="caution">
    <text evidence="1">The sequence shown here is derived from an EMBL/GenBank/DDBJ whole genome shotgun (WGS) entry which is preliminary data.</text>
</comment>